<reference evidence="3" key="1">
    <citation type="submission" date="2020-03" db="EMBL/GenBank/DDBJ databases">
        <title>The deep terrestrial virosphere.</title>
        <authorList>
            <person name="Holmfeldt K."/>
            <person name="Nilsson E."/>
            <person name="Simone D."/>
            <person name="Lopez-Fernandez M."/>
            <person name="Wu X."/>
            <person name="de Brujin I."/>
            <person name="Lundin D."/>
            <person name="Andersson A."/>
            <person name="Bertilsson S."/>
            <person name="Dopson M."/>
        </authorList>
    </citation>
    <scope>NUCLEOTIDE SEQUENCE</scope>
    <source>
        <strain evidence="3">TM448A06528</strain>
    </source>
</reference>
<dbReference type="InterPro" id="IPR023347">
    <property type="entry name" value="Lysozyme_dom_sf"/>
</dbReference>
<dbReference type="PANTHER" id="PTHR37406">
    <property type="entry name" value="T4-TYPE LYSOZYME 1-RELATED"/>
    <property type="match status" value="1"/>
</dbReference>
<dbReference type="Gene3D" id="1.10.530.40">
    <property type="match status" value="1"/>
</dbReference>
<dbReference type="InterPro" id="IPR002196">
    <property type="entry name" value="Glyco_hydro_24"/>
</dbReference>
<name>A0A6H2A4B6_9ZZZZ</name>
<dbReference type="SUPFAM" id="SSF53955">
    <property type="entry name" value="Lysozyme-like"/>
    <property type="match status" value="1"/>
</dbReference>
<dbReference type="GO" id="GO:0003796">
    <property type="term" value="F:lysozyme activity"/>
    <property type="evidence" value="ECO:0007669"/>
    <property type="project" value="InterPro"/>
</dbReference>
<sequence length="149" mass="17379">MKILEETLKSDEDFSETVYLDTKNNLTVGWGHKIEIGDRINEVIATEWLKMDLAYAVSSFLRIPARYRNRLNKARRRVIICMIFNMGYSTVWAPDAPGGFDKMWAHILNENWSEAKIEMLDSRWHKDVGKRAERLADIMESGIWPGEED</sequence>
<accession>A0A6H2A4B6</accession>
<dbReference type="InterPro" id="IPR052619">
    <property type="entry name" value="Phage_lysozyme-like"/>
</dbReference>
<dbReference type="AlphaFoldDB" id="A0A6H2A4B6"/>
<dbReference type="InterPro" id="IPR023346">
    <property type="entry name" value="Lysozyme-like_dom_sf"/>
</dbReference>
<dbReference type="GO" id="GO:0009253">
    <property type="term" value="P:peptidoglycan catabolic process"/>
    <property type="evidence" value="ECO:0007669"/>
    <property type="project" value="InterPro"/>
</dbReference>
<evidence type="ECO:0000256" key="1">
    <source>
        <dbReference type="ARBA" id="ARBA00022529"/>
    </source>
</evidence>
<protein>
    <submittedName>
        <fullName evidence="3">Putative baseplate hub subunit</fullName>
    </submittedName>
</protein>
<proteinExistence type="predicted"/>
<dbReference type="GO" id="GO:0016998">
    <property type="term" value="P:cell wall macromolecule catabolic process"/>
    <property type="evidence" value="ECO:0007669"/>
    <property type="project" value="InterPro"/>
</dbReference>
<dbReference type="EMBL" id="MT144562">
    <property type="protein sequence ID" value="QJA55043.1"/>
    <property type="molecule type" value="Genomic_DNA"/>
</dbReference>
<evidence type="ECO:0000313" key="3">
    <source>
        <dbReference type="EMBL" id="QJA55043.1"/>
    </source>
</evidence>
<dbReference type="Pfam" id="PF00959">
    <property type="entry name" value="Phage_lysozyme"/>
    <property type="match status" value="1"/>
</dbReference>
<organism evidence="3">
    <name type="scientific">viral metagenome</name>
    <dbReference type="NCBI Taxonomy" id="1070528"/>
    <lineage>
        <taxon>unclassified sequences</taxon>
        <taxon>metagenomes</taxon>
        <taxon>organismal metagenomes</taxon>
    </lineage>
</organism>
<keyword evidence="1" id="KW-0929">Antimicrobial</keyword>
<dbReference type="GO" id="GO:0042742">
    <property type="term" value="P:defense response to bacterium"/>
    <property type="evidence" value="ECO:0007669"/>
    <property type="project" value="UniProtKB-KW"/>
</dbReference>
<dbReference type="PANTHER" id="PTHR37406:SF1">
    <property type="entry name" value="T4-TYPE LYSOZYME 1-RELATED"/>
    <property type="match status" value="1"/>
</dbReference>
<gene>
    <name evidence="3" type="ORF">TM448A06528_0003</name>
</gene>
<dbReference type="GO" id="GO:0031640">
    <property type="term" value="P:killing of cells of another organism"/>
    <property type="evidence" value="ECO:0007669"/>
    <property type="project" value="UniProtKB-KW"/>
</dbReference>
<evidence type="ECO:0000256" key="2">
    <source>
        <dbReference type="ARBA" id="ARBA00022638"/>
    </source>
</evidence>
<keyword evidence="2" id="KW-0081">Bacteriolytic enzyme</keyword>